<protein>
    <submittedName>
        <fullName evidence="3">Uncharacterized protein</fullName>
    </submittedName>
</protein>
<feature type="transmembrane region" description="Helical" evidence="2">
    <location>
        <begin position="55"/>
        <end position="76"/>
    </location>
</feature>
<reference evidence="3 4" key="2">
    <citation type="submission" date="2019-01" db="EMBL/GenBank/DDBJ databases">
        <title>The decoding of complex shrimp genome reveals the adaptation for benthos swimmer, frequently molting mechanism and breeding impact on genome.</title>
        <authorList>
            <person name="Sun Y."/>
            <person name="Gao Y."/>
            <person name="Yu Y."/>
        </authorList>
    </citation>
    <scope>NUCLEOTIDE SEQUENCE [LARGE SCALE GENOMIC DNA]</scope>
    <source>
        <tissue evidence="3">Muscle</tissue>
    </source>
</reference>
<keyword evidence="4" id="KW-1185">Reference proteome</keyword>
<sequence length="321" mass="35408">MMALSVRNPERTGTRRAVGGAKLDQATPTFATTTHTRPSYPHKPRPHLRGERPSMTLMLTYVVALTLMALSAALGVDATDGGMVDNSAPRFLEPIPNKTVVVGRDVILPCSVDNLKGFKVSFLTLPLFIILLNVSPVYSPFLRWPGCSSRETPQTLSCPCLTSSYFIILLNVSPVILPFSSRLAWCSVETADLLSFLPSSIIILLTYLLFYFSPSRRGLGALVETQTFLSFLTSSIYHPSQSISCLFSLPVAWAFVETQKLSVLSYLLYLFHPSSNRIFCLFLPFSSGPGCFVETQTFVSFLTSLLAIILLNVFFVLLLLT</sequence>
<comment type="caution">
    <text evidence="3">The sequence shown here is derived from an EMBL/GenBank/DDBJ whole genome shotgun (WGS) entry which is preliminary data.</text>
</comment>
<evidence type="ECO:0000256" key="1">
    <source>
        <dbReference type="SAM" id="MobiDB-lite"/>
    </source>
</evidence>
<dbReference type="AlphaFoldDB" id="A0A423TCU6"/>
<reference evidence="3 4" key="1">
    <citation type="submission" date="2018-04" db="EMBL/GenBank/DDBJ databases">
        <authorList>
            <person name="Zhang X."/>
            <person name="Yuan J."/>
            <person name="Li F."/>
            <person name="Xiang J."/>
        </authorList>
    </citation>
    <scope>NUCLEOTIDE SEQUENCE [LARGE SCALE GENOMIC DNA]</scope>
    <source>
        <tissue evidence="3">Muscle</tissue>
    </source>
</reference>
<proteinExistence type="predicted"/>
<feature type="transmembrane region" description="Helical" evidence="2">
    <location>
        <begin position="298"/>
        <end position="320"/>
    </location>
</feature>
<feature type="transmembrane region" description="Helical" evidence="2">
    <location>
        <begin position="266"/>
        <end position="286"/>
    </location>
</feature>
<dbReference type="EMBL" id="QCYY01001917">
    <property type="protein sequence ID" value="ROT74265.1"/>
    <property type="molecule type" value="Genomic_DNA"/>
</dbReference>
<feature type="transmembrane region" description="Helical" evidence="2">
    <location>
        <begin position="122"/>
        <end position="142"/>
    </location>
</feature>
<keyword evidence="2" id="KW-1133">Transmembrane helix</keyword>
<evidence type="ECO:0000313" key="3">
    <source>
        <dbReference type="EMBL" id="ROT74265.1"/>
    </source>
</evidence>
<feature type="compositionally biased region" description="Low complexity" evidence="1">
    <location>
        <begin position="27"/>
        <end position="36"/>
    </location>
</feature>
<evidence type="ECO:0000313" key="4">
    <source>
        <dbReference type="Proteomes" id="UP000283509"/>
    </source>
</evidence>
<evidence type="ECO:0000256" key="2">
    <source>
        <dbReference type="SAM" id="Phobius"/>
    </source>
</evidence>
<accession>A0A423TCU6</accession>
<gene>
    <name evidence="3" type="ORF">C7M84_007237</name>
</gene>
<feature type="region of interest" description="Disordered" evidence="1">
    <location>
        <begin position="22"/>
        <end position="50"/>
    </location>
</feature>
<feature type="transmembrane region" description="Helical" evidence="2">
    <location>
        <begin position="163"/>
        <end position="181"/>
    </location>
</feature>
<feature type="transmembrane region" description="Helical" evidence="2">
    <location>
        <begin position="193"/>
        <end position="212"/>
    </location>
</feature>
<organism evidence="3 4">
    <name type="scientific">Penaeus vannamei</name>
    <name type="common">Whiteleg shrimp</name>
    <name type="synonym">Litopenaeus vannamei</name>
    <dbReference type="NCBI Taxonomy" id="6689"/>
    <lineage>
        <taxon>Eukaryota</taxon>
        <taxon>Metazoa</taxon>
        <taxon>Ecdysozoa</taxon>
        <taxon>Arthropoda</taxon>
        <taxon>Crustacea</taxon>
        <taxon>Multicrustacea</taxon>
        <taxon>Malacostraca</taxon>
        <taxon>Eumalacostraca</taxon>
        <taxon>Eucarida</taxon>
        <taxon>Decapoda</taxon>
        <taxon>Dendrobranchiata</taxon>
        <taxon>Penaeoidea</taxon>
        <taxon>Penaeidae</taxon>
        <taxon>Penaeus</taxon>
    </lineage>
</organism>
<name>A0A423TCU6_PENVA</name>
<dbReference type="Proteomes" id="UP000283509">
    <property type="component" value="Unassembled WGS sequence"/>
</dbReference>
<keyword evidence="2" id="KW-0472">Membrane</keyword>
<keyword evidence="2" id="KW-0812">Transmembrane</keyword>